<dbReference type="SUPFAM" id="SSF56059">
    <property type="entry name" value="Glutathione synthetase ATP-binding domain-like"/>
    <property type="match status" value="1"/>
</dbReference>
<dbReference type="Gene3D" id="3.30.470.20">
    <property type="entry name" value="ATP-grasp fold, B domain"/>
    <property type="match status" value="1"/>
</dbReference>
<dbReference type="EMBL" id="BARU01018671">
    <property type="protein sequence ID" value="GAH59205.1"/>
    <property type="molecule type" value="Genomic_DNA"/>
</dbReference>
<proteinExistence type="predicted"/>
<dbReference type="PANTHER" id="PTHR43334:SF1">
    <property type="entry name" value="3-HYDROXYPROPIONATE--COA LIGASE [ADP-FORMING]"/>
    <property type="match status" value="1"/>
</dbReference>
<reference evidence="4" key="1">
    <citation type="journal article" date="2014" name="Front. Microbiol.">
        <title>High frequency of phylogenetically diverse reductive dehalogenase-homologous genes in deep subseafloor sedimentary metagenomes.</title>
        <authorList>
            <person name="Kawai M."/>
            <person name="Futagami T."/>
            <person name="Toyoda A."/>
            <person name="Takaki Y."/>
            <person name="Nishi S."/>
            <person name="Hori S."/>
            <person name="Arai W."/>
            <person name="Tsubouchi T."/>
            <person name="Morono Y."/>
            <person name="Uchiyama I."/>
            <person name="Ito T."/>
            <person name="Fujiyama A."/>
            <person name="Inagaki F."/>
            <person name="Takami H."/>
        </authorList>
    </citation>
    <scope>NUCLEOTIDE SEQUENCE</scope>
    <source>
        <strain evidence="4">Expedition CK06-06</strain>
    </source>
</reference>
<gene>
    <name evidence="4" type="ORF">S03H2_30840</name>
</gene>
<accession>X1HQ71</accession>
<comment type="caution">
    <text evidence="4">The sequence shown here is derived from an EMBL/GenBank/DDBJ whole genome shotgun (WGS) entry which is preliminary data.</text>
</comment>
<dbReference type="GO" id="GO:0016874">
    <property type="term" value="F:ligase activity"/>
    <property type="evidence" value="ECO:0007669"/>
    <property type="project" value="UniProtKB-KW"/>
</dbReference>
<organism evidence="4">
    <name type="scientific">marine sediment metagenome</name>
    <dbReference type="NCBI Taxonomy" id="412755"/>
    <lineage>
        <taxon>unclassified sequences</taxon>
        <taxon>metagenomes</taxon>
        <taxon>ecological metagenomes</taxon>
    </lineage>
</organism>
<evidence type="ECO:0000256" key="3">
    <source>
        <dbReference type="ARBA" id="ARBA00022840"/>
    </source>
</evidence>
<evidence type="ECO:0000313" key="4">
    <source>
        <dbReference type="EMBL" id="GAH59205.1"/>
    </source>
</evidence>
<evidence type="ECO:0008006" key="5">
    <source>
        <dbReference type="Google" id="ProtNLM"/>
    </source>
</evidence>
<keyword evidence="2" id="KW-0547">Nucleotide-binding</keyword>
<dbReference type="InterPro" id="IPR051538">
    <property type="entry name" value="Acyl-CoA_Synth/Transferase"/>
</dbReference>
<evidence type="ECO:0000256" key="1">
    <source>
        <dbReference type="ARBA" id="ARBA00022598"/>
    </source>
</evidence>
<feature type="non-terminal residue" evidence="4">
    <location>
        <position position="1"/>
    </location>
</feature>
<dbReference type="GO" id="GO:0005524">
    <property type="term" value="F:ATP binding"/>
    <property type="evidence" value="ECO:0007669"/>
    <property type="project" value="UniProtKB-KW"/>
</dbReference>
<keyword evidence="3" id="KW-0067">ATP-binding</keyword>
<dbReference type="PANTHER" id="PTHR43334">
    <property type="entry name" value="ACETATE--COA LIGASE [ADP-FORMING]"/>
    <property type="match status" value="1"/>
</dbReference>
<evidence type="ECO:0000256" key="2">
    <source>
        <dbReference type="ARBA" id="ARBA00022741"/>
    </source>
</evidence>
<keyword evidence="1" id="KW-0436">Ligase</keyword>
<protein>
    <recommendedName>
        <fullName evidence="5">ATP-grasp domain-containing protein</fullName>
    </recommendedName>
</protein>
<name>X1HQ71_9ZZZZ</name>
<sequence length="164" mass="18094">KTEVGGVILNLSSQSEVESAFVRIRYHLANIGREDEMQGVTVQEMISGGIEAIVGVTQDPSLGPLILFGMGGVYTEFFKDVTFRIHPLADVDAQEMVRSVKAYQLFEGWRGSKPSDIEALEELLLRVSAMVEDLPQIAELDLNPVKVLERNNGYVVVDARVMLA</sequence>
<dbReference type="AlphaFoldDB" id="X1HQ71"/>
<dbReference type="Pfam" id="PF13549">
    <property type="entry name" value="ATP-grasp_5"/>
    <property type="match status" value="1"/>
</dbReference>